<sequence>MLGLAGSRADTKLVTKSQQLEYIGAEPTWSPWYKGYKLMWNIRGIGTPWENPYLWPGIKHTWDAPKSSTDIRKAHGAQTGSRHNLTVRGRWSGVAIRCGYMLLNFFLLACLYEFVNPEYLLNAGPSDFSPEKERIIRRFLQTFLGQGLTTPVTRHEFGVRAISAFENAAGNFLLFSLYHDVCAIFFIGIGLDESWEWPPFFGQVTEAYTMRRWYVTPRYKVDVSLDRERNVIPLALLRHL</sequence>
<evidence type="ECO:0000313" key="2">
    <source>
        <dbReference type="Proteomes" id="UP000799753"/>
    </source>
</evidence>
<dbReference type="EMBL" id="MU006796">
    <property type="protein sequence ID" value="KAF2636750.1"/>
    <property type="molecule type" value="Genomic_DNA"/>
</dbReference>
<accession>A0A6A6RMZ7</accession>
<dbReference type="AlphaFoldDB" id="A0A6A6RMZ7"/>
<protein>
    <recommendedName>
        <fullName evidence="3">Wax synthase domain-containing protein</fullName>
    </recommendedName>
</protein>
<name>A0A6A6RMZ7_9PLEO</name>
<dbReference type="Proteomes" id="UP000799753">
    <property type="component" value="Unassembled WGS sequence"/>
</dbReference>
<evidence type="ECO:0000313" key="1">
    <source>
        <dbReference type="EMBL" id="KAF2636750.1"/>
    </source>
</evidence>
<reference evidence="1" key="1">
    <citation type="journal article" date="2020" name="Stud. Mycol.">
        <title>101 Dothideomycetes genomes: a test case for predicting lifestyles and emergence of pathogens.</title>
        <authorList>
            <person name="Haridas S."/>
            <person name="Albert R."/>
            <person name="Binder M."/>
            <person name="Bloem J."/>
            <person name="Labutti K."/>
            <person name="Salamov A."/>
            <person name="Andreopoulos B."/>
            <person name="Baker S."/>
            <person name="Barry K."/>
            <person name="Bills G."/>
            <person name="Bluhm B."/>
            <person name="Cannon C."/>
            <person name="Castanera R."/>
            <person name="Culley D."/>
            <person name="Daum C."/>
            <person name="Ezra D."/>
            <person name="Gonzalez J."/>
            <person name="Henrissat B."/>
            <person name="Kuo A."/>
            <person name="Liang C."/>
            <person name="Lipzen A."/>
            <person name="Lutzoni F."/>
            <person name="Magnuson J."/>
            <person name="Mondo S."/>
            <person name="Nolan M."/>
            <person name="Ohm R."/>
            <person name="Pangilinan J."/>
            <person name="Park H.-J."/>
            <person name="Ramirez L."/>
            <person name="Alfaro M."/>
            <person name="Sun H."/>
            <person name="Tritt A."/>
            <person name="Yoshinaga Y."/>
            <person name="Zwiers L.-H."/>
            <person name="Turgeon B."/>
            <person name="Goodwin S."/>
            <person name="Spatafora J."/>
            <person name="Crous P."/>
            <person name="Grigoriev I."/>
        </authorList>
    </citation>
    <scope>NUCLEOTIDE SEQUENCE</scope>
    <source>
        <strain evidence="1">CBS 473.64</strain>
    </source>
</reference>
<proteinExistence type="predicted"/>
<dbReference type="OrthoDB" id="1077582at2759"/>
<organism evidence="1 2">
    <name type="scientific">Massarina eburnea CBS 473.64</name>
    <dbReference type="NCBI Taxonomy" id="1395130"/>
    <lineage>
        <taxon>Eukaryota</taxon>
        <taxon>Fungi</taxon>
        <taxon>Dikarya</taxon>
        <taxon>Ascomycota</taxon>
        <taxon>Pezizomycotina</taxon>
        <taxon>Dothideomycetes</taxon>
        <taxon>Pleosporomycetidae</taxon>
        <taxon>Pleosporales</taxon>
        <taxon>Massarineae</taxon>
        <taxon>Massarinaceae</taxon>
        <taxon>Massarina</taxon>
    </lineage>
</organism>
<evidence type="ECO:0008006" key="3">
    <source>
        <dbReference type="Google" id="ProtNLM"/>
    </source>
</evidence>
<gene>
    <name evidence="1" type="ORF">P280DRAFT_532822</name>
</gene>
<keyword evidence="2" id="KW-1185">Reference proteome</keyword>